<gene>
    <name evidence="3" type="primary">LOC117643811</name>
</gene>
<dbReference type="PROSITE" id="PS50191">
    <property type="entry name" value="CRAL_TRIO"/>
    <property type="match status" value="1"/>
</dbReference>
<dbReference type="SMART" id="SM00516">
    <property type="entry name" value="SEC14"/>
    <property type="match status" value="1"/>
</dbReference>
<protein>
    <submittedName>
        <fullName evidence="3">Alpha-tocopherol transfer protein-like</fullName>
    </submittedName>
</protein>
<dbReference type="InParanoid" id="A0A6P8YNN1"/>
<dbReference type="CDD" id="cd00170">
    <property type="entry name" value="SEC14"/>
    <property type="match status" value="1"/>
</dbReference>
<evidence type="ECO:0000259" key="1">
    <source>
        <dbReference type="PROSITE" id="PS50191"/>
    </source>
</evidence>
<name>A0A6P8YNN1_THRPL</name>
<keyword evidence="2" id="KW-1185">Reference proteome</keyword>
<evidence type="ECO:0000313" key="3">
    <source>
        <dbReference type="RefSeq" id="XP_034238805.1"/>
    </source>
</evidence>
<accession>A0A6P8YNN1</accession>
<feature type="domain" description="CRAL-TRIO" evidence="1">
    <location>
        <begin position="134"/>
        <end position="263"/>
    </location>
</feature>
<dbReference type="SUPFAM" id="SSF52087">
    <property type="entry name" value="CRAL/TRIO domain"/>
    <property type="match status" value="1"/>
</dbReference>
<dbReference type="PRINTS" id="PR00180">
    <property type="entry name" value="CRETINALDHBP"/>
</dbReference>
<reference evidence="3" key="1">
    <citation type="submission" date="2025-08" db="UniProtKB">
        <authorList>
            <consortium name="RefSeq"/>
        </authorList>
    </citation>
    <scope>IDENTIFICATION</scope>
    <source>
        <tissue evidence="3">Total insect</tissue>
    </source>
</reference>
<dbReference type="RefSeq" id="XP_034238805.1">
    <property type="nucleotide sequence ID" value="XM_034382914.1"/>
</dbReference>
<dbReference type="InterPro" id="IPR036273">
    <property type="entry name" value="CRAL/TRIO_N_dom_sf"/>
</dbReference>
<dbReference type="PANTHER" id="PTHR10174">
    <property type="entry name" value="ALPHA-TOCOPHEROL TRANSFER PROTEIN-RELATED"/>
    <property type="match status" value="1"/>
</dbReference>
<dbReference type="AlphaFoldDB" id="A0A6P8YNN1"/>
<sequence>MKNQRLLENKVKAMQHPTEEEASRILAAYGITKAGLARDVANIRAWLEKQPHLPADDIDDVVIERLLVRCKNSVVMAQCRLDDMYTVRSDLPEFYTDRDPLAPRLQQLFRVVGLCVMPRLTSDLHRVSLIRLRDTAVENFSVELLIKLTFMGQDVVIREPPTMGDCLIFDARGYELAHASGASPLFIRKAVSHVRRTYPARVAGIHVLFPPVFAGRIINIVKSFLPDKIASRIYTHDSFDSLLEHVPQDVLPSDYGGQERSSDELCELWQEKLVSYREYFLSTEKVRSNEVLRQEKRKDNSISSSLDGSFRKLDID</sequence>
<dbReference type="InterPro" id="IPR036865">
    <property type="entry name" value="CRAL-TRIO_dom_sf"/>
</dbReference>
<dbReference type="Gene3D" id="1.20.5.1200">
    <property type="entry name" value="Alpha-tocopherol transfer"/>
    <property type="match status" value="1"/>
</dbReference>
<proteinExistence type="predicted"/>
<dbReference type="OrthoDB" id="6575879at2759"/>
<dbReference type="Proteomes" id="UP000515158">
    <property type="component" value="Unplaced"/>
</dbReference>
<dbReference type="GO" id="GO:0016020">
    <property type="term" value="C:membrane"/>
    <property type="evidence" value="ECO:0007669"/>
    <property type="project" value="TreeGrafter"/>
</dbReference>
<dbReference type="PANTHER" id="PTHR10174:SF222">
    <property type="entry name" value="GH10083P-RELATED"/>
    <property type="match status" value="1"/>
</dbReference>
<dbReference type="GeneID" id="117643811"/>
<dbReference type="Gene3D" id="3.40.525.10">
    <property type="entry name" value="CRAL-TRIO lipid binding domain"/>
    <property type="match status" value="1"/>
</dbReference>
<dbReference type="InterPro" id="IPR001251">
    <property type="entry name" value="CRAL-TRIO_dom"/>
</dbReference>
<evidence type="ECO:0000313" key="2">
    <source>
        <dbReference type="Proteomes" id="UP000515158"/>
    </source>
</evidence>
<dbReference type="SUPFAM" id="SSF46938">
    <property type="entry name" value="CRAL/TRIO N-terminal domain"/>
    <property type="match status" value="1"/>
</dbReference>
<dbReference type="Pfam" id="PF00650">
    <property type="entry name" value="CRAL_TRIO"/>
    <property type="match status" value="1"/>
</dbReference>
<organism evidence="3">
    <name type="scientific">Thrips palmi</name>
    <name type="common">Melon thrips</name>
    <dbReference type="NCBI Taxonomy" id="161013"/>
    <lineage>
        <taxon>Eukaryota</taxon>
        <taxon>Metazoa</taxon>
        <taxon>Ecdysozoa</taxon>
        <taxon>Arthropoda</taxon>
        <taxon>Hexapoda</taxon>
        <taxon>Insecta</taxon>
        <taxon>Pterygota</taxon>
        <taxon>Neoptera</taxon>
        <taxon>Paraneoptera</taxon>
        <taxon>Thysanoptera</taxon>
        <taxon>Terebrantia</taxon>
        <taxon>Thripoidea</taxon>
        <taxon>Thripidae</taxon>
        <taxon>Thrips</taxon>
    </lineage>
</organism>
<dbReference type="GO" id="GO:1902936">
    <property type="term" value="F:phosphatidylinositol bisphosphate binding"/>
    <property type="evidence" value="ECO:0007669"/>
    <property type="project" value="TreeGrafter"/>
</dbReference>
<dbReference type="KEGG" id="tpal:117643811"/>